<keyword evidence="2" id="KW-1185">Reference proteome</keyword>
<evidence type="ECO:0000313" key="1">
    <source>
        <dbReference type="EMBL" id="SMO59696.1"/>
    </source>
</evidence>
<protein>
    <submittedName>
        <fullName evidence="1">Uncharacterized protein</fullName>
    </submittedName>
</protein>
<proteinExistence type="predicted"/>
<organism evidence="1 2">
    <name type="scientific">Balnearium lithotrophicum</name>
    <dbReference type="NCBI Taxonomy" id="223788"/>
    <lineage>
        <taxon>Bacteria</taxon>
        <taxon>Pseudomonadati</taxon>
        <taxon>Aquificota</taxon>
        <taxon>Aquificia</taxon>
        <taxon>Desulfurobacteriales</taxon>
        <taxon>Desulfurobacteriaceae</taxon>
        <taxon>Balnearium</taxon>
    </lineage>
</organism>
<evidence type="ECO:0000313" key="2">
    <source>
        <dbReference type="Proteomes" id="UP000317315"/>
    </source>
</evidence>
<name>A0A521CJT0_9BACT</name>
<accession>A0A521CJT0</accession>
<sequence>MIMRIWKSDFDDGIVTKAFYLYKPLKITPKALYLEVPDERVHELVYSPSGEKASWKDAESWFYYWAEKEDAEELQKFIDDFELRNLMFEAN</sequence>
<dbReference type="EMBL" id="FXTM01000013">
    <property type="protein sequence ID" value="SMO59696.1"/>
    <property type="molecule type" value="Genomic_DNA"/>
</dbReference>
<dbReference type="Proteomes" id="UP000317315">
    <property type="component" value="Unassembled WGS sequence"/>
</dbReference>
<gene>
    <name evidence="1" type="ORF">SAMN06269117_11350</name>
</gene>
<dbReference type="AlphaFoldDB" id="A0A521CJT0"/>
<reference evidence="1 2" key="1">
    <citation type="submission" date="2017-05" db="EMBL/GenBank/DDBJ databases">
        <authorList>
            <person name="Varghese N."/>
            <person name="Submissions S."/>
        </authorList>
    </citation>
    <scope>NUCLEOTIDE SEQUENCE [LARGE SCALE GENOMIC DNA]</scope>
    <source>
        <strain evidence="1 2">DSM 16304</strain>
    </source>
</reference>